<dbReference type="InterPro" id="IPR036388">
    <property type="entry name" value="WH-like_DNA-bd_sf"/>
</dbReference>
<dbReference type="InterPro" id="IPR027417">
    <property type="entry name" value="P-loop_NTPase"/>
</dbReference>
<keyword evidence="5" id="KW-1185">Reference proteome</keyword>
<dbReference type="SUPFAM" id="SSF50447">
    <property type="entry name" value="Translation proteins"/>
    <property type="match status" value="1"/>
</dbReference>
<evidence type="ECO:0000256" key="2">
    <source>
        <dbReference type="SAM" id="MobiDB-lite"/>
    </source>
</evidence>
<dbReference type="PANTHER" id="PTHR43721">
    <property type="entry name" value="ELONGATION FACTOR TU-RELATED"/>
    <property type="match status" value="1"/>
</dbReference>
<dbReference type="InterPro" id="IPR000795">
    <property type="entry name" value="T_Tr_GTP-bd_dom"/>
</dbReference>
<evidence type="ECO:0000313" key="5">
    <source>
        <dbReference type="Proteomes" id="UP001387100"/>
    </source>
</evidence>
<dbReference type="SUPFAM" id="SSF52540">
    <property type="entry name" value="P-loop containing nucleoside triphosphate hydrolases"/>
    <property type="match status" value="1"/>
</dbReference>
<keyword evidence="1" id="KW-0342">GTP-binding</keyword>
<dbReference type="Gene3D" id="3.40.50.300">
    <property type="entry name" value="P-loop containing nucleotide triphosphate hydrolases"/>
    <property type="match status" value="1"/>
</dbReference>
<feature type="region of interest" description="Disordered" evidence="2">
    <location>
        <begin position="520"/>
        <end position="548"/>
    </location>
</feature>
<dbReference type="Pfam" id="PF03144">
    <property type="entry name" value="GTP_EFTU_D2"/>
    <property type="match status" value="1"/>
</dbReference>
<dbReference type="PROSITE" id="PS51722">
    <property type="entry name" value="G_TR_2"/>
    <property type="match status" value="1"/>
</dbReference>
<dbReference type="Proteomes" id="UP001387100">
    <property type="component" value="Unassembled WGS sequence"/>
</dbReference>
<dbReference type="InterPro" id="IPR015191">
    <property type="entry name" value="SelB_WHD4"/>
</dbReference>
<dbReference type="CDD" id="cd04171">
    <property type="entry name" value="SelB"/>
    <property type="match status" value="1"/>
</dbReference>
<evidence type="ECO:0000256" key="1">
    <source>
        <dbReference type="ARBA" id="ARBA00023134"/>
    </source>
</evidence>
<sequence length="662" mass="69063">MHVLATAGHVDHGKSALVRALTGREPDRWAEEQRRGLTLDLGFAWTDVADGAGGSERVALVDVPGHERFVPTMLAGVGSVPAVLLVVAADGGWMPQSAEHLDALDALGVRSGLVVVTRADLVDDAAARATADDVAEHLAGTTLAGSPSVVVSARTGAGMDRLRAGVVRLVRSLPPTDAAAPVRVWLDRSFTVRGAGTVVTGTLPAGTLRTGDELEAVPPDGAGRRTRVRGLQSLEEPQPSVVGAARVALNLRGLAADDVPRGSALLAPGTARTAVEVDVVLTGAVRRRALEAGGTAPAGAERDALSGEALLHVGAAQVTVRPRHLGRTDEDGPEVVRLRLRTPLPLRVGDVALLRDPGRRAVVAGVRVLDVDPPALRRRGAARARAADLTRAAMLLTDGIVSPAPVPAAAPIPGRAEALVRDEVRRRGVVAAAALVGAGHPAQVVQDLLRRSGAHGWLVDADHAADLRSRLDDLVVEQARLDPLSEGVPVEAARRRLGVPAVEVVRAVVGEAVEERDGRFVPVATRPGPAAPQRSSPQQRPASPTDQLPAPVAAAVREVLADLRQQPFRAPEAHRLRDLGLGPRELGAAVRAGALLRVGDVVLAPGALDDAAAALLDLPSPFTTSEARRAWGTTRRVALPLLEALDASGRTVRQPDDRRRLR</sequence>
<name>A0ABU8RJ29_9ACTN</name>
<dbReference type="PANTHER" id="PTHR43721:SF22">
    <property type="entry name" value="ELONGATION FACTOR TU, MITOCHONDRIAL"/>
    <property type="match status" value="1"/>
</dbReference>
<evidence type="ECO:0000313" key="4">
    <source>
        <dbReference type="EMBL" id="MEJ5945068.1"/>
    </source>
</evidence>
<dbReference type="Pfam" id="PF00009">
    <property type="entry name" value="GTP_EFTU"/>
    <property type="match status" value="1"/>
</dbReference>
<accession>A0ABU8RJ29</accession>
<proteinExistence type="predicted"/>
<dbReference type="Gene3D" id="2.40.30.10">
    <property type="entry name" value="Translation factors"/>
    <property type="match status" value="1"/>
</dbReference>
<dbReference type="EMBL" id="JBBIAA010000005">
    <property type="protein sequence ID" value="MEJ5945068.1"/>
    <property type="molecule type" value="Genomic_DNA"/>
</dbReference>
<dbReference type="InterPro" id="IPR009000">
    <property type="entry name" value="Transl_B-barrel_sf"/>
</dbReference>
<gene>
    <name evidence="4" type="ORF">WDZ17_07130</name>
</gene>
<comment type="caution">
    <text evidence="4">The sequence shown here is derived from an EMBL/GenBank/DDBJ whole genome shotgun (WGS) entry which is preliminary data.</text>
</comment>
<protein>
    <submittedName>
        <fullName evidence="4">SelB C-terminal domain-containing protein</fullName>
    </submittedName>
</protein>
<dbReference type="RefSeq" id="WP_339574451.1">
    <property type="nucleotide sequence ID" value="NZ_JBBIAA010000005.1"/>
</dbReference>
<dbReference type="Pfam" id="PF09107">
    <property type="entry name" value="WHD_3rd_SelB"/>
    <property type="match status" value="1"/>
</dbReference>
<reference evidence="4 5" key="1">
    <citation type="journal article" date="2017" name="Int. J. Syst. Evol. Microbiol.">
        <title>Pseudokineococcus basanitobsidens sp. nov., isolated from volcanic rock.</title>
        <authorList>
            <person name="Lee D.W."/>
            <person name="Park M.Y."/>
            <person name="Kim J.J."/>
            <person name="Kim B.S."/>
        </authorList>
    </citation>
    <scope>NUCLEOTIDE SEQUENCE [LARGE SCALE GENOMIC DNA]</scope>
    <source>
        <strain evidence="4 5">DSM 103726</strain>
    </source>
</reference>
<dbReference type="InterPro" id="IPR004161">
    <property type="entry name" value="EFTu-like_2"/>
</dbReference>
<feature type="domain" description="Tr-type G" evidence="3">
    <location>
        <begin position="1"/>
        <end position="176"/>
    </location>
</feature>
<dbReference type="Gene3D" id="1.10.10.10">
    <property type="entry name" value="Winged helix-like DNA-binding domain superfamily/Winged helix DNA-binding domain"/>
    <property type="match status" value="1"/>
</dbReference>
<organism evidence="4 5">
    <name type="scientific">Pseudokineococcus basanitobsidens</name>
    <dbReference type="NCBI Taxonomy" id="1926649"/>
    <lineage>
        <taxon>Bacteria</taxon>
        <taxon>Bacillati</taxon>
        <taxon>Actinomycetota</taxon>
        <taxon>Actinomycetes</taxon>
        <taxon>Kineosporiales</taxon>
        <taxon>Kineosporiaceae</taxon>
        <taxon>Pseudokineococcus</taxon>
    </lineage>
</organism>
<feature type="compositionally biased region" description="Polar residues" evidence="2">
    <location>
        <begin position="533"/>
        <end position="546"/>
    </location>
</feature>
<keyword evidence="1" id="KW-0547">Nucleotide-binding</keyword>
<evidence type="ECO:0000259" key="3">
    <source>
        <dbReference type="PROSITE" id="PS51722"/>
    </source>
</evidence>
<dbReference type="InterPro" id="IPR050055">
    <property type="entry name" value="EF-Tu_GTPase"/>
</dbReference>